<protein>
    <submittedName>
        <fullName evidence="6">Uncharacterized protein</fullName>
    </submittedName>
</protein>
<dbReference type="PANTHER" id="PTHR30474">
    <property type="entry name" value="CELL CYCLE PROTEIN"/>
    <property type="match status" value="1"/>
</dbReference>
<comment type="subcellular location">
    <subcellularLocation>
        <location evidence="1">Membrane</location>
        <topology evidence="1">Multi-pass membrane protein</topology>
    </subcellularLocation>
</comment>
<dbReference type="GO" id="GO:0005886">
    <property type="term" value="C:plasma membrane"/>
    <property type="evidence" value="ECO:0007669"/>
    <property type="project" value="TreeGrafter"/>
</dbReference>
<dbReference type="AlphaFoldDB" id="A0A7R8ZRJ8"/>
<evidence type="ECO:0000256" key="4">
    <source>
        <dbReference type="ARBA" id="ARBA00022989"/>
    </source>
</evidence>
<name>A0A7R8ZRJ8_9CRUS</name>
<sequence length="288" mass="31781">IGKQTLWLGIAIGTFVIVYVVEWEFWNSFAFPIYAVTIVLLILVLLVGTEIKGAKSWFSLFGMSFQPSEIAKFTTALAVSSFLSSYKTDIKNRNTLLIALGLIGLPMVLILLQPDAGAAFENLLEPHQQDRINVWLRPEKSDPRGSRYNIIQSKRAIGSGGLKGKGFLQGDMTKLNYVPEQTTDFIFSTVGEEQGFIGSVGVIFLFTLLLSRIVIIAERAKNAFIQNYAYAVAGILFLHFFVNIGMALGLMPVIGIPLPFLSKGGSALLGFTIMISVLLRMDMARFRV</sequence>
<evidence type="ECO:0000256" key="2">
    <source>
        <dbReference type="ARBA" id="ARBA00022692"/>
    </source>
</evidence>
<dbReference type="EMBL" id="OB663757">
    <property type="protein sequence ID" value="CAD7231668.1"/>
    <property type="molecule type" value="Genomic_DNA"/>
</dbReference>
<feature type="non-terminal residue" evidence="6">
    <location>
        <position position="288"/>
    </location>
</feature>
<evidence type="ECO:0000256" key="1">
    <source>
        <dbReference type="ARBA" id="ARBA00004141"/>
    </source>
</evidence>
<evidence type="ECO:0000256" key="3">
    <source>
        <dbReference type="ARBA" id="ARBA00022960"/>
    </source>
</evidence>
<dbReference type="Pfam" id="PF01098">
    <property type="entry name" value="FTSW_RODA_SPOVE"/>
    <property type="match status" value="2"/>
</dbReference>
<dbReference type="NCBIfam" id="NF037961">
    <property type="entry name" value="RodA_shape"/>
    <property type="match status" value="1"/>
</dbReference>
<dbReference type="GO" id="GO:0015648">
    <property type="term" value="F:lipid-linked peptidoglycan transporter activity"/>
    <property type="evidence" value="ECO:0007669"/>
    <property type="project" value="TreeGrafter"/>
</dbReference>
<evidence type="ECO:0000313" key="6">
    <source>
        <dbReference type="EMBL" id="CAD7231668.1"/>
    </source>
</evidence>
<keyword evidence="2" id="KW-0812">Transmembrane</keyword>
<keyword evidence="3" id="KW-0133">Cell shape</keyword>
<evidence type="ECO:0000256" key="5">
    <source>
        <dbReference type="ARBA" id="ARBA00023136"/>
    </source>
</evidence>
<dbReference type="GO" id="GO:0008360">
    <property type="term" value="P:regulation of cell shape"/>
    <property type="evidence" value="ECO:0007669"/>
    <property type="project" value="UniProtKB-KW"/>
</dbReference>
<dbReference type="GO" id="GO:0032153">
    <property type="term" value="C:cell division site"/>
    <property type="evidence" value="ECO:0007669"/>
    <property type="project" value="TreeGrafter"/>
</dbReference>
<gene>
    <name evidence="6" type="ORF">CTOB1V02_LOCUS9514</name>
</gene>
<dbReference type="PANTHER" id="PTHR30474:SF1">
    <property type="entry name" value="PEPTIDOGLYCAN GLYCOSYLTRANSFERASE MRDB"/>
    <property type="match status" value="1"/>
</dbReference>
<proteinExistence type="predicted"/>
<keyword evidence="4" id="KW-1133">Transmembrane helix</keyword>
<organism evidence="6">
    <name type="scientific">Cyprideis torosa</name>
    <dbReference type="NCBI Taxonomy" id="163714"/>
    <lineage>
        <taxon>Eukaryota</taxon>
        <taxon>Metazoa</taxon>
        <taxon>Ecdysozoa</taxon>
        <taxon>Arthropoda</taxon>
        <taxon>Crustacea</taxon>
        <taxon>Oligostraca</taxon>
        <taxon>Ostracoda</taxon>
        <taxon>Podocopa</taxon>
        <taxon>Podocopida</taxon>
        <taxon>Cytherocopina</taxon>
        <taxon>Cytheroidea</taxon>
        <taxon>Cytherideidae</taxon>
        <taxon>Cyprideis</taxon>
    </lineage>
</organism>
<accession>A0A7R8ZRJ8</accession>
<dbReference type="GO" id="GO:0051301">
    <property type="term" value="P:cell division"/>
    <property type="evidence" value="ECO:0007669"/>
    <property type="project" value="InterPro"/>
</dbReference>
<keyword evidence="5" id="KW-0472">Membrane</keyword>
<reference evidence="6" key="1">
    <citation type="submission" date="2020-11" db="EMBL/GenBank/DDBJ databases">
        <authorList>
            <person name="Tran Van P."/>
        </authorList>
    </citation>
    <scope>NUCLEOTIDE SEQUENCE</scope>
</reference>
<dbReference type="OrthoDB" id="6419195at2759"/>
<feature type="non-terminal residue" evidence="6">
    <location>
        <position position="1"/>
    </location>
</feature>
<dbReference type="InterPro" id="IPR001182">
    <property type="entry name" value="FtsW/RodA"/>
</dbReference>